<name>A0A016T3X0_9BILA</name>
<comment type="caution">
    <text evidence="1">The sequence shown here is derived from an EMBL/GenBank/DDBJ whole genome shotgun (WGS) entry which is preliminary data.</text>
</comment>
<dbReference type="STRING" id="53326.A0A016T3X0"/>
<keyword evidence="2" id="KW-1185">Reference proteome</keyword>
<evidence type="ECO:0000313" key="1">
    <source>
        <dbReference type="EMBL" id="EYB97289.1"/>
    </source>
</evidence>
<organism evidence="1 2">
    <name type="scientific">Ancylostoma ceylanicum</name>
    <dbReference type="NCBI Taxonomy" id="53326"/>
    <lineage>
        <taxon>Eukaryota</taxon>
        <taxon>Metazoa</taxon>
        <taxon>Ecdysozoa</taxon>
        <taxon>Nematoda</taxon>
        <taxon>Chromadorea</taxon>
        <taxon>Rhabditida</taxon>
        <taxon>Rhabditina</taxon>
        <taxon>Rhabditomorpha</taxon>
        <taxon>Strongyloidea</taxon>
        <taxon>Ancylostomatidae</taxon>
        <taxon>Ancylostomatinae</taxon>
        <taxon>Ancylostoma</taxon>
    </lineage>
</organism>
<dbReference type="EMBL" id="JARK01001478">
    <property type="protein sequence ID" value="EYB97289.1"/>
    <property type="molecule type" value="Genomic_DNA"/>
</dbReference>
<sequence>MATLVPMLFSFVKNFMSAFDQAQFDKEVSRDFDTQEIASATARYEKEAAQLVKDVCCFFFKQFIFDQLETCLAVSVDHPCPSALSRRTTYAAR</sequence>
<protein>
    <submittedName>
        <fullName evidence="1">Uncharacterized protein</fullName>
    </submittedName>
</protein>
<evidence type="ECO:0000313" key="2">
    <source>
        <dbReference type="Proteomes" id="UP000024635"/>
    </source>
</evidence>
<dbReference type="AlphaFoldDB" id="A0A016T3X0"/>
<gene>
    <name evidence="1" type="primary">Acey_s0142.g2340</name>
    <name evidence="1" type="ORF">Y032_0142g2340</name>
</gene>
<dbReference type="OrthoDB" id="10456374at2759"/>
<proteinExistence type="predicted"/>
<accession>A0A016T3X0</accession>
<reference evidence="2" key="1">
    <citation type="journal article" date="2015" name="Nat. Genet.">
        <title>The genome and transcriptome of the zoonotic hookworm Ancylostoma ceylanicum identify infection-specific gene families.</title>
        <authorList>
            <person name="Schwarz E.M."/>
            <person name="Hu Y."/>
            <person name="Antoshechkin I."/>
            <person name="Miller M.M."/>
            <person name="Sternberg P.W."/>
            <person name="Aroian R.V."/>
        </authorList>
    </citation>
    <scope>NUCLEOTIDE SEQUENCE</scope>
    <source>
        <strain evidence="2">HY135</strain>
    </source>
</reference>
<dbReference type="Proteomes" id="UP000024635">
    <property type="component" value="Unassembled WGS sequence"/>
</dbReference>